<comment type="subunit">
    <text evidence="7">Part of the ribosomal stalk of the 50S ribosomal subunit. Interacts with L10 and the large rRNA to form the base of the stalk. L10 forms an elongated spine to which L12 dimers bind in a sequential fashion forming a multimeric L10(L12)X complex.</text>
</comment>
<dbReference type="PANTHER" id="PTHR11661:SF1">
    <property type="entry name" value="LARGE RIBOSOMAL SUBUNIT PROTEIN UL11M"/>
    <property type="match status" value="1"/>
</dbReference>
<dbReference type="Pfam" id="PF00298">
    <property type="entry name" value="Ribosomal_L11"/>
    <property type="match status" value="1"/>
</dbReference>
<dbReference type="NCBIfam" id="TIGR01632">
    <property type="entry name" value="L11_bact"/>
    <property type="match status" value="1"/>
</dbReference>
<keyword evidence="5 7" id="KW-0689">Ribosomal protein</keyword>
<dbReference type="Gene3D" id="3.30.1550.10">
    <property type="entry name" value="Ribosomal protein L11/L12, N-terminal domain"/>
    <property type="match status" value="1"/>
</dbReference>
<dbReference type="Pfam" id="PF03946">
    <property type="entry name" value="Ribosomal_L11_N"/>
    <property type="match status" value="1"/>
</dbReference>
<evidence type="ECO:0000256" key="1">
    <source>
        <dbReference type="ARBA" id="ARBA00010537"/>
    </source>
</evidence>
<evidence type="ECO:0000256" key="6">
    <source>
        <dbReference type="ARBA" id="ARBA00023274"/>
    </source>
</evidence>
<evidence type="ECO:0000256" key="2">
    <source>
        <dbReference type="ARBA" id="ARBA00022481"/>
    </source>
</evidence>
<evidence type="ECO:0000259" key="11">
    <source>
        <dbReference type="Pfam" id="PF03946"/>
    </source>
</evidence>
<proteinExistence type="inferred from homology"/>
<evidence type="ECO:0000256" key="5">
    <source>
        <dbReference type="ARBA" id="ARBA00022980"/>
    </source>
</evidence>
<keyword evidence="13" id="KW-1185">Reference proteome</keyword>
<dbReference type="PANTHER" id="PTHR11661">
    <property type="entry name" value="60S RIBOSOMAL PROTEIN L12"/>
    <property type="match status" value="1"/>
</dbReference>
<protein>
    <recommendedName>
        <fullName evidence="7">Large ribosomal subunit protein uL11</fullName>
    </recommendedName>
</protein>
<dbReference type="Gene3D" id="1.10.10.250">
    <property type="entry name" value="Ribosomal protein L11, C-terminal domain"/>
    <property type="match status" value="1"/>
</dbReference>
<dbReference type="EMBL" id="JBHDLJ010000003">
    <property type="protein sequence ID" value="MFB0834062.1"/>
    <property type="molecule type" value="Genomic_DNA"/>
</dbReference>
<reference evidence="12 13" key="1">
    <citation type="submission" date="2024-09" db="EMBL/GenBank/DDBJ databases">
        <authorList>
            <person name="Salinas-Garcia M.A."/>
            <person name="Prieme A."/>
        </authorList>
    </citation>
    <scope>NUCLEOTIDE SEQUENCE [LARGE SCALE GENOMIC DNA]</scope>
    <source>
        <strain evidence="12 13">DSM 21081</strain>
    </source>
</reference>
<dbReference type="InterPro" id="IPR036769">
    <property type="entry name" value="Ribosomal_uL11_C_sf"/>
</dbReference>
<organism evidence="12 13">
    <name type="scientific">Arthrobacter halodurans</name>
    <dbReference type="NCBI Taxonomy" id="516699"/>
    <lineage>
        <taxon>Bacteria</taxon>
        <taxon>Bacillati</taxon>
        <taxon>Actinomycetota</taxon>
        <taxon>Actinomycetes</taxon>
        <taxon>Micrococcales</taxon>
        <taxon>Micrococcaceae</taxon>
        <taxon>Arthrobacter</taxon>
    </lineage>
</organism>
<dbReference type="InterPro" id="IPR000911">
    <property type="entry name" value="Ribosomal_uL11"/>
</dbReference>
<accession>A0ABV4UL39</accession>
<sequence>MAPKKKKVTGLIKLQIQAGAANPAPPIGPALGQHGVNIMEFCKAYNAATEAQRGNVIPVEITVYEDRSFTFITKTPPAAELIKKAAGVAKGSATPHTDKVAKLTQAQVEEIASTKMEDLNANDIKAAAKIIAGTARSMGITVEG</sequence>
<comment type="caution">
    <text evidence="12">The sequence shown here is derived from an EMBL/GenBank/DDBJ whole genome shotgun (WGS) entry which is preliminary data.</text>
</comment>
<dbReference type="RefSeq" id="WP_373971228.1">
    <property type="nucleotide sequence ID" value="NZ_JBHDLJ010000003.1"/>
</dbReference>
<comment type="similarity">
    <text evidence="1 7 8">Belongs to the universal ribosomal protein uL11 family.</text>
</comment>
<gene>
    <name evidence="7 12" type="primary">rplK</name>
    <name evidence="12" type="ORF">ACETWP_05610</name>
</gene>
<feature type="domain" description="Large ribosomal subunit protein uL11 N-terminal" evidence="11">
    <location>
        <begin position="12"/>
        <end position="69"/>
    </location>
</feature>
<comment type="function">
    <text evidence="7 9">Forms part of the ribosomal stalk which helps the ribosome interact with GTP-bound translation factors.</text>
</comment>
<dbReference type="SUPFAM" id="SSF54747">
    <property type="entry name" value="Ribosomal L11/L12e N-terminal domain"/>
    <property type="match status" value="1"/>
</dbReference>
<evidence type="ECO:0000256" key="4">
    <source>
        <dbReference type="ARBA" id="ARBA00022884"/>
    </source>
</evidence>
<dbReference type="SMART" id="SM00649">
    <property type="entry name" value="RL11"/>
    <property type="match status" value="1"/>
</dbReference>
<keyword evidence="2 7" id="KW-0488">Methylation</keyword>
<evidence type="ECO:0000259" key="10">
    <source>
        <dbReference type="Pfam" id="PF00298"/>
    </source>
</evidence>
<name>A0ABV4UL39_9MICC</name>
<evidence type="ECO:0000256" key="8">
    <source>
        <dbReference type="RuleBase" id="RU003978"/>
    </source>
</evidence>
<keyword evidence="3 7" id="KW-0699">rRNA-binding</keyword>
<dbReference type="GO" id="GO:0005840">
    <property type="term" value="C:ribosome"/>
    <property type="evidence" value="ECO:0007669"/>
    <property type="project" value="UniProtKB-KW"/>
</dbReference>
<dbReference type="Proteomes" id="UP001575652">
    <property type="component" value="Unassembled WGS sequence"/>
</dbReference>
<dbReference type="HAMAP" id="MF_00736">
    <property type="entry name" value="Ribosomal_uL11"/>
    <property type="match status" value="1"/>
</dbReference>
<dbReference type="PROSITE" id="PS00359">
    <property type="entry name" value="RIBOSOMAL_L11"/>
    <property type="match status" value="1"/>
</dbReference>
<comment type="PTM">
    <text evidence="7 9">One or more lysine residues are methylated.</text>
</comment>
<keyword evidence="6 7" id="KW-0687">Ribonucleoprotein</keyword>
<dbReference type="CDD" id="cd00349">
    <property type="entry name" value="Ribosomal_L11"/>
    <property type="match status" value="1"/>
</dbReference>
<feature type="domain" description="Large ribosomal subunit protein uL11 C-terminal" evidence="10">
    <location>
        <begin position="74"/>
        <end position="142"/>
    </location>
</feature>
<evidence type="ECO:0000313" key="12">
    <source>
        <dbReference type="EMBL" id="MFB0834062.1"/>
    </source>
</evidence>
<dbReference type="InterPro" id="IPR006519">
    <property type="entry name" value="Ribosomal_uL11_bac-typ"/>
</dbReference>
<dbReference type="InterPro" id="IPR020784">
    <property type="entry name" value="Ribosomal_uL11_N"/>
</dbReference>
<evidence type="ECO:0000256" key="3">
    <source>
        <dbReference type="ARBA" id="ARBA00022730"/>
    </source>
</evidence>
<evidence type="ECO:0000256" key="7">
    <source>
        <dbReference type="HAMAP-Rule" id="MF_00736"/>
    </source>
</evidence>
<evidence type="ECO:0000313" key="13">
    <source>
        <dbReference type="Proteomes" id="UP001575652"/>
    </source>
</evidence>
<dbReference type="InterPro" id="IPR020785">
    <property type="entry name" value="Ribosomal_uL11_CS"/>
</dbReference>
<evidence type="ECO:0000256" key="9">
    <source>
        <dbReference type="RuleBase" id="RU003979"/>
    </source>
</evidence>
<dbReference type="InterPro" id="IPR036796">
    <property type="entry name" value="Ribosomal_uL11_N_sf"/>
</dbReference>
<dbReference type="SUPFAM" id="SSF46906">
    <property type="entry name" value="Ribosomal protein L11, C-terminal domain"/>
    <property type="match status" value="1"/>
</dbReference>
<keyword evidence="4 7" id="KW-0694">RNA-binding</keyword>
<dbReference type="InterPro" id="IPR020783">
    <property type="entry name" value="Ribosomal_uL11_C"/>
</dbReference>